<protein>
    <submittedName>
        <fullName evidence="2">Uncharacterized protein</fullName>
    </submittedName>
</protein>
<sequence length="112" mass="12333">MLPQYYIIYIRHCIYRLSTRSNLTQGNPHRIPFPSGGKEGGYAGLLPAKTPWWSTFTCDVGGAPGLRKHTLPGAPRATSPLPFGVGEGRPNWRPLRDHHATVSPAEELRAMG</sequence>
<evidence type="ECO:0000256" key="1">
    <source>
        <dbReference type="SAM" id="MobiDB-lite"/>
    </source>
</evidence>
<feature type="compositionally biased region" description="Basic and acidic residues" evidence="1">
    <location>
        <begin position="94"/>
        <end position="112"/>
    </location>
</feature>
<dbReference type="EMBL" id="GL770957">
    <property type="protein sequence ID" value="EFZ09887.1"/>
    <property type="molecule type" value="Genomic_DNA"/>
</dbReference>
<reference evidence="2" key="1">
    <citation type="journal article" date="2011" name="Proc. Natl. Acad. Sci. U.S.A.">
        <title>The genome of the fire ant Solenopsis invicta.</title>
        <authorList>
            <person name="Wurm Y."/>
            <person name="Wang J."/>
            <person name="Riba-Grognuz O."/>
            <person name="Corona M."/>
            <person name="Nygaard S."/>
            <person name="Hunt B.G."/>
            <person name="Ingram K.K."/>
            <person name="Falquet L."/>
            <person name="Nipitwattanaphon M."/>
            <person name="Gotzek D."/>
            <person name="Dijkstra M.B."/>
            <person name="Oettler J."/>
            <person name="Comtesse F."/>
            <person name="Shih C.J."/>
            <person name="Wu W.J."/>
            <person name="Yang C.C."/>
            <person name="Thomas J."/>
            <person name="Beaudoing E."/>
            <person name="Pradervand S."/>
            <person name="Flegel V."/>
            <person name="Cook E.D."/>
            <person name="Fabbretti R."/>
            <person name="Stockinger H."/>
            <person name="Long L."/>
            <person name="Farmerie W.G."/>
            <person name="Oakey J."/>
            <person name="Boomsma J.J."/>
            <person name="Pamilo P."/>
            <person name="Yi S.V."/>
            <person name="Heinze J."/>
            <person name="Goodisman M.A."/>
            <person name="Farinelli L."/>
            <person name="Harshman K."/>
            <person name="Hulo N."/>
            <person name="Cerutti L."/>
            <person name="Xenarios I."/>
            <person name="Shoemaker D."/>
            <person name="Keller L."/>
        </authorList>
    </citation>
    <scope>NUCLEOTIDE SEQUENCE [LARGE SCALE GENOMIC DNA]</scope>
</reference>
<evidence type="ECO:0000313" key="2">
    <source>
        <dbReference type="EMBL" id="EFZ09887.1"/>
    </source>
</evidence>
<gene>
    <name evidence="2" type="ORF">SINV_09250</name>
</gene>
<organism>
    <name type="scientific">Solenopsis invicta</name>
    <name type="common">Red imported fire ant</name>
    <name type="synonym">Solenopsis wagneri</name>
    <dbReference type="NCBI Taxonomy" id="13686"/>
    <lineage>
        <taxon>Eukaryota</taxon>
        <taxon>Metazoa</taxon>
        <taxon>Ecdysozoa</taxon>
        <taxon>Arthropoda</taxon>
        <taxon>Hexapoda</taxon>
        <taxon>Insecta</taxon>
        <taxon>Pterygota</taxon>
        <taxon>Neoptera</taxon>
        <taxon>Endopterygota</taxon>
        <taxon>Hymenoptera</taxon>
        <taxon>Apocrita</taxon>
        <taxon>Aculeata</taxon>
        <taxon>Formicoidea</taxon>
        <taxon>Formicidae</taxon>
        <taxon>Myrmicinae</taxon>
        <taxon>Solenopsis</taxon>
    </lineage>
</organism>
<dbReference type="AlphaFoldDB" id="E9JBB6"/>
<accession>E9JBB6</accession>
<feature type="region of interest" description="Disordered" evidence="1">
    <location>
        <begin position="69"/>
        <end position="112"/>
    </location>
</feature>
<feature type="non-terminal residue" evidence="2">
    <location>
        <position position="112"/>
    </location>
</feature>
<proteinExistence type="predicted"/>
<name>E9JBB6_SOLIN</name>
<dbReference type="HOGENOM" id="CLU_2148989_0_0_1"/>